<feature type="binding site" evidence="1">
    <location>
        <position position="61"/>
    </location>
    <ligand>
        <name>Mg(2+)</name>
        <dbReference type="ChEBI" id="CHEBI:18420"/>
        <label>2</label>
    </ligand>
</feature>
<dbReference type="CDD" id="cd02194">
    <property type="entry name" value="ThiL"/>
    <property type="match status" value="1"/>
</dbReference>
<comment type="function">
    <text evidence="1">Catalyzes the ATP-dependent phosphorylation of thiamine-monophosphate (TMP) to form thiamine-pyrophosphate (TPP), the active form of vitamin B1.</text>
</comment>
<dbReference type="PANTHER" id="PTHR30270">
    <property type="entry name" value="THIAMINE-MONOPHOSPHATE KINASE"/>
    <property type="match status" value="1"/>
</dbReference>
<feature type="binding site" evidence="1">
    <location>
        <begin position="139"/>
        <end position="140"/>
    </location>
    <ligand>
        <name>ATP</name>
        <dbReference type="ChEBI" id="CHEBI:30616"/>
    </ligand>
</feature>
<comment type="similarity">
    <text evidence="1">Belongs to the thiamine-monophosphate kinase family.</text>
</comment>
<gene>
    <name evidence="4" type="primary">thiL_2</name>
    <name evidence="1" type="synonym">thiL</name>
    <name evidence="4" type="ORF">Ani05nite_67210</name>
</gene>
<dbReference type="Gene3D" id="3.90.650.10">
    <property type="entry name" value="PurM-like C-terminal domain"/>
    <property type="match status" value="1"/>
</dbReference>
<dbReference type="SUPFAM" id="SSF55326">
    <property type="entry name" value="PurM N-terminal domain-like"/>
    <property type="match status" value="1"/>
</dbReference>
<dbReference type="GO" id="GO:0009030">
    <property type="term" value="F:thiamine-phosphate kinase activity"/>
    <property type="evidence" value="ECO:0007669"/>
    <property type="project" value="UniProtKB-UniRule"/>
</dbReference>
<comment type="catalytic activity">
    <reaction evidence="1">
        <text>thiamine phosphate + ATP = thiamine diphosphate + ADP</text>
        <dbReference type="Rhea" id="RHEA:15913"/>
        <dbReference type="ChEBI" id="CHEBI:30616"/>
        <dbReference type="ChEBI" id="CHEBI:37575"/>
        <dbReference type="ChEBI" id="CHEBI:58937"/>
        <dbReference type="ChEBI" id="CHEBI:456216"/>
        <dbReference type="EC" id="2.7.4.16"/>
    </reaction>
</comment>
<dbReference type="GO" id="GO:0009228">
    <property type="term" value="P:thiamine biosynthetic process"/>
    <property type="evidence" value="ECO:0007669"/>
    <property type="project" value="UniProtKB-KW"/>
</dbReference>
<dbReference type="InterPro" id="IPR036921">
    <property type="entry name" value="PurM-like_N_sf"/>
</dbReference>
<evidence type="ECO:0000256" key="1">
    <source>
        <dbReference type="HAMAP-Rule" id="MF_02128"/>
    </source>
</evidence>
<comment type="caution">
    <text evidence="1">Lacks conserved residue(s) required for the propagation of feature annotation.</text>
</comment>
<dbReference type="EMBL" id="BOMQ01000079">
    <property type="protein sequence ID" value="GIE53187.1"/>
    <property type="molecule type" value="Genomic_DNA"/>
</dbReference>
<feature type="binding site" evidence="1">
    <location>
        <position position="61"/>
    </location>
    <ligand>
        <name>Mg(2+)</name>
        <dbReference type="ChEBI" id="CHEBI:18420"/>
        <label>1</label>
    </ligand>
</feature>
<dbReference type="InterPro" id="IPR010918">
    <property type="entry name" value="PurM-like_C_dom"/>
</dbReference>
<feature type="binding site" evidence="1">
    <location>
        <position position="44"/>
    </location>
    <ligand>
        <name>Mg(2+)</name>
        <dbReference type="ChEBI" id="CHEBI:18420"/>
        <label>4</label>
    </ligand>
</feature>
<keyword evidence="1 4" id="KW-0418">Kinase</keyword>
<dbReference type="GO" id="GO:0009229">
    <property type="term" value="P:thiamine diphosphate biosynthetic process"/>
    <property type="evidence" value="ECO:0007669"/>
    <property type="project" value="UniProtKB-UniRule"/>
</dbReference>
<accession>A0A919JPU0</accession>
<feature type="binding site" evidence="1">
    <location>
        <position position="60"/>
    </location>
    <ligand>
        <name>Mg(2+)</name>
        <dbReference type="ChEBI" id="CHEBI:18420"/>
        <label>1</label>
    </ligand>
</feature>
<keyword evidence="1" id="KW-0547">Nucleotide-binding</keyword>
<keyword evidence="1" id="KW-0460">Magnesium</keyword>
<dbReference type="RefSeq" id="WP_203775026.1">
    <property type="nucleotide sequence ID" value="NZ_BAAAYJ010000099.1"/>
</dbReference>
<keyword evidence="1" id="KW-0067">ATP-binding</keyword>
<feature type="binding site" evidence="1">
    <location>
        <position position="236"/>
    </location>
    <ligand>
        <name>Mg(2+)</name>
        <dbReference type="ChEBI" id="CHEBI:18420"/>
        <label>3</label>
    </ligand>
</feature>
<feature type="binding site" evidence="1">
    <location>
        <position position="44"/>
    </location>
    <ligand>
        <name>Mg(2+)</name>
        <dbReference type="ChEBI" id="CHEBI:18420"/>
        <label>3</label>
    </ligand>
</feature>
<evidence type="ECO:0000313" key="4">
    <source>
        <dbReference type="EMBL" id="GIE53187.1"/>
    </source>
</evidence>
<feature type="binding site" evidence="1">
    <location>
        <position position="92"/>
    </location>
    <ligand>
        <name>Mg(2+)</name>
        <dbReference type="ChEBI" id="CHEBI:18420"/>
        <label>2</label>
    </ligand>
</feature>
<reference evidence="4" key="1">
    <citation type="submission" date="2021-01" db="EMBL/GenBank/DDBJ databases">
        <title>Whole genome shotgun sequence of Actinoplanes nipponensis NBRC 14063.</title>
        <authorList>
            <person name="Komaki H."/>
            <person name="Tamura T."/>
        </authorList>
    </citation>
    <scope>NUCLEOTIDE SEQUENCE</scope>
    <source>
        <strain evidence="4">NBRC 14063</strain>
    </source>
</reference>
<dbReference type="Pfam" id="PF00586">
    <property type="entry name" value="AIRS"/>
    <property type="match status" value="1"/>
</dbReference>
<feature type="binding site" evidence="1">
    <location>
        <position position="165"/>
    </location>
    <ligand>
        <name>ATP</name>
        <dbReference type="ChEBI" id="CHEBI:30616"/>
    </ligand>
</feature>
<dbReference type="InterPro" id="IPR036676">
    <property type="entry name" value="PurM-like_C_sf"/>
</dbReference>
<dbReference type="GO" id="GO:0005524">
    <property type="term" value="F:ATP binding"/>
    <property type="evidence" value="ECO:0007669"/>
    <property type="project" value="UniProtKB-UniRule"/>
</dbReference>
<keyword evidence="1" id="KW-0784">Thiamine biosynthesis</keyword>
<protein>
    <recommendedName>
        <fullName evidence="1">Thiamine-monophosphate kinase</fullName>
        <shortName evidence="1">TMP kinase</shortName>
        <shortName evidence="1">Thiamine-phosphate kinase</shortName>
        <ecNumber evidence="1">2.7.4.16</ecNumber>
    </recommendedName>
</protein>
<feature type="binding site" evidence="1">
    <location>
        <position position="140"/>
    </location>
    <ligand>
        <name>Mg(2+)</name>
        <dbReference type="ChEBI" id="CHEBI:18420"/>
        <label>1</label>
    </ligand>
</feature>
<feature type="binding site" evidence="1">
    <location>
        <position position="239"/>
    </location>
    <ligand>
        <name>Mg(2+)</name>
        <dbReference type="ChEBI" id="CHEBI:18420"/>
        <label>5</label>
    </ligand>
</feature>
<sequence length="307" mass="31494">MYSDEPTRVDQLVQRFLRGQSGAVLGDSSGLEARLVAGADARDDCAVYDLAGPVSLVVGSDYVRGSKFALYEHGLLSNFDIGYFLVAANLSDLAAMGALPIGVLTVVRYPRTLNDAAFLDIMAGINQACADAGTLNVGGDIGDAERIVLSGTAVGICAQGTALTRAGAQPGDVLCITGACGTAGSAVAYFPGLKPAGPRLTEELERTLLGAWRRPRPRIAEGRVLSNGRYATACQDTSDGLKATVEQLAAASSVGFDVDEAAIPVPPSVAAVAGILGVDPLSLAFSASADFQLAFTVPESALASVFH</sequence>
<organism evidence="4 5">
    <name type="scientific">Actinoplanes nipponensis</name>
    <dbReference type="NCBI Taxonomy" id="135950"/>
    <lineage>
        <taxon>Bacteria</taxon>
        <taxon>Bacillati</taxon>
        <taxon>Actinomycetota</taxon>
        <taxon>Actinomycetes</taxon>
        <taxon>Micromonosporales</taxon>
        <taxon>Micromonosporaceae</taxon>
        <taxon>Actinoplanes</taxon>
    </lineage>
</organism>
<dbReference type="SUPFAM" id="SSF56042">
    <property type="entry name" value="PurM C-terminal domain-like"/>
    <property type="match status" value="1"/>
</dbReference>
<keyword evidence="5" id="KW-1185">Reference proteome</keyword>
<dbReference type="InterPro" id="IPR006283">
    <property type="entry name" value="ThiL-like"/>
</dbReference>
<dbReference type="Gene3D" id="3.30.1330.10">
    <property type="entry name" value="PurM-like, N-terminal domain"/>
    <property type="match status" value="1"/>
</dbReference>
<evidence type="ECO:0000259" key="2">
    <source>
        <dbReference type="Pfam" id="PF00586"/>
    </source>
</evidence>
<dbReference type="EC" id="2.7.4.16" evidence="1"/>
<feature type="binding site" evidence="1">
    <location>
        <position position="92"/>
    </location>
    <ligand>
        <name>Mg(2+)</name>
        <dbReference type="ChEBI" id="CHEBI:18420"/>
        <label>4</label>
    </ligand>
</feature>
<feature type="domain" description="PurM-like C-terminal" evidence="3">
    <location>
        <begin position="169"/>
        <end position="301"/>
    </location>
</feature>
<keyword evidence="1" id="KW-0808">Transferase</keyword>
<dbReference type="Proteomes" id="UP000647172">
    <property type="component" value="Unassembled WGS sequence"/>
</dbReference>
<dbReference type="GO" id="GO:0000287">
    <property type="term" value="F:magnesium ion binding"/>
    <property type="evidence" value="ECO:0007669"/>
    <property type="project" value="UniProtKB-UniRule"/>
</dbReference>
<name>A0A919JPU0_9ACTN</name>
<dbReference type="InterPro" id="IPR016188">
    <property type="entry name" value="PurM-like_N"/>
</dbReference>
<evidence type="ECO:0000259" key="3">
    <source>
        <dbReference type="Pfam" id="PF02769"/>
    </source>
</evidence>
<dbReference type="AlphaFoldDB" id="A0A919JPU0"/>
<evidence type="ECO:0000313" key="5">
    <source>
        <dbReference type="Proteomes" id="UP000647172"/>
    </source>
</evidence>
<proteinExistence type="inferred from homology"/>
<keyword evidence="1" id="KW-0479">Metal-binding</keyword>
<dbReference type="Pfam" id="PF02769">
    <property type="entry name" value="AIRS_C"/>
    <property type="match status" value="1"/>
</dbReference>
<dbReference type="PANTHER" id="PTHR30270:SF3">
    <property type="entry name" value="THIAMINE-MONOPHOSPHATE KINASE"/>
    <property type="match status" value="1"/>
</dbReference>
<dbReference type="HAMAP" id="MF_02128">
    <property type="entry name" value="TMP_kinase"/>
    <property type="match status" value="1"/>
</dbReference>
<dbReference type="PIRSF" id="PIRSF005303">
    <property type="entry name" value="Thiam_monoph_kin"/>
    <property type="match status" value="1"/>
</dbReference>
<feature type="binding site" evidence="1">
    <location>
        <position position="238"/>
    </location>
    <ligand>
        <name>ATP</name>
        <dbReference type="ChEBI" id="CHEBI:30616"/>
    </ligand>
</feature>
<comment type="pathway">
    <text evidence="1">Cofactor biosynthesis; thiamine diphosphate biosynthesis; thiamine diphosphate from thiamine phosphate: step 1/1.</text>
</comment>
<comment type="miscellaneous">
    <text evidence="1">Reaction mechanism of ThiL seems to utilize a direct, inline transfer of the gamma-phosphate of ATP to TMP rather than a phosphorylated enzyme intermediate.</text>
</comment>
<comment type="caution">
    <text evidence="4">The sequence shown here is derived from an EMBL/GenBank/DDBJ whole genome shotgun (WGS) entry which is preliminary data.</text>
</comment>
<feature type="domain" description="PurM-like N-terminal" evidence="2">
    <location>
        <begin position="43"/>
        <end position="156"/>
    </location>
</feature>
<feature type="binding site" evidence="1">
    <location>
        <position position="92"/>
    </location>
    <ligand>
        <name>Mg(2+)</name>
        <dbReference type="ChEBI" id="CHEBI:18420"/>
        <label>3</label>
    </ligand>
</feature>